<comment type="caution">
    <text evidence="3">The sequence shown here is derived from an EMBL/GenBank/DDBJ whole genome shotgun (WGS) entry which is preliminary data.</text>
</comment>
<dbReference type="PANTHER" id="PTHR10992">
    <property type="entry name" value="METHYLESTERASE FAMILY MEMBER"/>
    <property type="match status" value="1"/>
</dbReference>
<evidence type="ECO:0000259" key="2">
    <source>
        <dbReference type="Pfam" id="PF12697"/>
    </source>
</evidence>
<dbReference type="Gene3D" id="3.40.50.1820">
    <property type="entry name" value="alpha/beta hydrolase"/>
    <property type="match status" value="1"/>
</dbReference>
<dbReference type="GO" id="GO:0080031">
    <property type="term" value="F:methyl salicylate esterase activity"/>
    <property type="evidence" value="ECO:0007669"/>
    <property type="project" value="TreeGrafter"/>
</dbReference>
<dbReference type="InterPro" id="IPR000073">
    <property type="entry name" value="AB_hydrolase_1"/>
</dbReference>
<dbReference type="InterPro" id="IPR045889">
    <property type="entry name" value="MES/HNL"/>
</dbReference>
<evidence type="ECO:0000313" key="3">
    <source>
        <dbReference type="EMBL" id="KAG9440751.1"/>
    </source>
</evidence>
<dbReference type="GO" id="GO:0080030">
    <property type="term" value="F:methyl indole-3-acetate esterase activity"/>
    <property type="evidence" value="ECO:0007669"/>
    <property type="project" value="TreeGrafter"/>
</dbReference>
<sequence length="220" mass="24540">MAASGVRPESLSDVHTFRDYSKPLLDLLESDLPEGETVILVGQSFGGINMALTMETFPEKISTAVFVTALMPDCSSPPSSVFDQCVAMTAPDILLDTEFSRENNKTLMILGPRCLRLHGSQNCSPRDQTLVEMLGRPGTLFSEDLSVSLKLSEEKYGSVRRVYVVCKEDNLYPEEFQRWMIKNNPPEVVMEIEGADHMPMLSKPNELSLCLLKMEEEDGN</sequence>
<dbReference type="Proteomes" id="UP000825729">
    <property type="component" value="Unassembled WGS sequence"/>
</dbReference>
<dbReference type="PANTHER" id="PTHR10992:SF1083">
    <property type="entry name" value="METHYLESTERASE 1"/>
    <property type="match status" value="1"/>
</dbReference>
<gene>
    <name evidence="3" type="ORF">H6P81_020916</name>
</gene>
<dbReference type="GO" id="GO:0080032">
    <property type="term" value="F:methyl jasmonate esterase activity"/>
    <property type="evidence" value="ECO:0007669"/>
    <property type="project" value="TreeGrafter"/>
</dbReference>
<feature type="domain" description="AB hydrolase-1" evidence="2">
    <location>
        <begin position="8"/>
        <end position="206"/>
    </location>
</feature>
<evidence type="ECO:0000256" key="1">
    <source>
        <dbReference type="ARBA" id="ARBA00022801"/>
    </source>
</evidence>
<keyword evidence="1" id="KW-0378">Hydrolase</keyword>
<dbReference type="EMBL" id="JAINDJ010000008">
    <property type="protein sequence ID" value="KAG9440751.1"/>
    <property type="molecule type" value="Genomic_DNA"/>
</dbReference>
<dbReference type="SUPFAM" id="SSF53474">
    <property type="entry name" value="alpha/beta-Hydrolases"/>
    <property type="match status" value="1"/>
</dbReference>
<name>A0AAV7DWY8_ARIFI</name>
<dbReference type="AlphaFoldDB" id="A0AAV7DWY8"/>
<dbReference type="InterPro" id="IPR029058">
    <property type="entry name" value="AB_hydrolase_fold"/>
</dbReference>
<dbReference type="Pfam" id="PF12697">
    <property type="entry name" value="Abhydrolase_6"/>
    <property type="match status" value="1"/>
</dbReference>
<keyword evidence="4" id="KW-1185">Reference proteome</keyword>
<dbReference type="GO" id="GO:0009694">
    <property type="term" value="P:jasmonic acid metabolic process"/>
    <property type="evidence" value="ECO:0007669"/>
    <property type="project" value="TreeGrafter"/>
</dbReference>
<evidence type="ECO:0000313" key="4">
    <source>
        <dbReference type="Proteomes" id="UP000825729"/>
    </source>
</evidence>
<accession>A0AAV7DWY8</accession>
<dbReference type="GO" id="GO:0009696">
    <property type="term" value="P:salicylic acid metabolic process"/>
    <property type="evidence" value="ECO:0007669"/>
    <property type="project" value="TreeGrafter"/>
</dbReference>
<reference evidence="3 4" key="1">
    <citation type="submission" date="2021-07" db="EMBL/GenBank/DDBJ databases">
        <title>The Aristolochia fimbriata genome: insights into angiosperm evolution, floral development and chemical biosynthesis.</title>
        <authorList>
            <person name="Jiao Y."/>
        </authorList>
    </citation>
    <scope>NUCLEOTIDE SEQUENCE [LARGE SCALE GENOMIC DNA]</scope>
    <source>
        <strain evidence="3">IBCAS-2021</strain>
        <tissue evidence="3">Leaf</tissue>
    </source>
</reference>
<organism evidence="3 4">
    <name type="scientific">Aristolochia fimbriata</name>
    <name type="common">White veined hardy Dutchman's pipe vine</name>
    <dbReference type="NCBI Taxonomy" id="158543"/>
    <lineage>
        <taxon>Eukaryota</taxon>
        <taxon>Viridiplantae</taxon>
        <taxon>Streptophyta</taxon>
        <taxon>Embryophyta</taxon>
        <taxon>Tracheophyta</taxon>
        <taxon>Spermatophyta</taxon>
        <taxon>Magnoliopsida</taxon>
        <taxon>Magnoliidae</taxon>
        <taxon>Piperales</taxon>
        <taxon>Aristolochiaceae</taxon>
        <taxon>Aristolochia</taxon>
    </lineage>
</organism>
<proteinExistence type="predicted"/>
<protein>
    <recommendedName>
        <fullName evidence="2">AB hydrolase-1 domain-containing protein</fullName>
    </recommendedName>
</protein>